<protein>
    <recommendedName>
        <fullName evidence="5">COX assembly mitochondrial protein</fullName>
    </recommendedName>
</protein>
<dbReference type="OrthoDB" id="532630at2759"/>
<name>A0A9P0DGN4_PHACE</name>
<comment type="similarity">
    <text evidence="2 5">Belongs to the CMC family.</text>
</comment>
<reference evidence="6" key="2">
    <citation type="submission" date="2022-10" db="EMBL/GenBank/DDBJ databases">
        <authorList>
            <consortium name="ENA_rothamsted_submissions"/>
            <consortium name="culmorum"/>
            <person name="King R."/>
        </authorList>
    </citation>
    <scope>NUCLEOTIDE SEQUENCE</scope>
</reference>
<evidence type="ECO:0000256" key="3">
    <source>
        <dbReference type="ARBA" id="ARBA00023128"/>
    </source>
</evidence>
<gene>
    <name evidence="6" type="ORF">PHAECO_LOCUS35</name>
</gene>
<organism evidence="6 7">
    <name type="scientific">Phaedon cochleariae</name>
    <name type="common">Mustard beetle</name>
    <dbReference type="NCBI Taxonomy" id="80249"/>
    <lineage>
        <taxon>Eukaryota</taxon>
        <taxon>Metazoa</taxon>
        <taxon>Ecdysozoa</taxon>
        <taxon>Arthropoda</taxon>
        <taxon>Hexapoda</taxon>
        <taxon>Insecta</taxon>
        <taxon>Pterygota</taxon>
        <taxon>Neoptera</taxon>
        <taxon>Endopterygota</taxon>
        <taxon>Coleoptera</taxon>
        <taxon>Polyphaga</taxon>
        <taxon>Cucujiformia</taxon>
        <taxon>Chrysomeloidea</taxon>
        <taxon>Chrysomelidae</taxon>
        <taxon>Chrysomelinae</taxon>
        <taxon>Chrysomelini</taxon>
        <taxon>Phaedon</taxon>
    </lineage>
</organism>
<dbReference type="PANTHER" id="PTHR22977">
    <property type="entry name" value="COX ASSEMBLY MITOCHONDRIAL PROTEIN"/>
    <property type="match status" value="1"/>
</dbReference>
<sequence>MHTDLSPHLHTEKCNELIQLLQECHREHPFRKFFGICNSEDHLMTRCMKEERLARRAKNFEESKRIKKRLRQLDRQEIE</sequence>
<reference evidence="6" key="1">
    <citation type="submission" date="2022-01" db="EMBL/GenBank/DDBJ databases">
        <authorList>
            <person name="King R."/>
        </authorList>
    </citation>
    <scope>NUCLEOTIDE SEQUENCE</scope>
</reference>
<evidence type="ECO:0000313" key="6">
    <source>
        <dbReference type="EMBL" id="CAH1116154.1"/>
    </source>
</evidence>
<comment type="subcellular location">
    <subcellularLocation>
        <location evidence="1 5">Mitochondrion</location>
    </subcellularLocation>
</comment>
<evidence type="ECO:0000256" key="2">
    <source>
        <dbReference type="ARBA" id="ARBA00007347"/>
    </source>
</evidence>
<dbReference type="GO" id="GO:0005739">
    <property type="term" value="C:mitochondrion"/>
    <property type="evidence" value="ECO:0007669"/>
    <property type="project" value="UniProtKB-SubCell"/>
</dbReference>
<dbReference type="Proteomes" id="UP001153737">
    <property type="component" value="Chromosome 1"/>
</dbReference>
<accession>A0A9P0DGN4</accession>
<dbReference type="AlphaFoldDB" id="A0A9P0DGN4"/>
<dbReference type="Pfam" id="PF08583">
    <property type="entry name" value="Cmc1"/>
    <property type="match status" value="1"/>
</dbReference>
<evidence type="ECO:0000256" key="1">
    <source>
        <dbReference type="ARBA" id="ARBA00004173"/>
    </source>
</evidence>
<keyword evidence="7" id="KW-1185">Reference proteome</keyword>
<dbReference type="PANTHER" id="PTHR22977:SF1">
    <property type="entry name" value="COX ASSEMBLY MITOCHONDRIAL PROTEIN 2 HOMOLOG"/>
    <property type="match status" value="1"/>
</dbReference>
<dbReference type="InterPro" id="IPR013892">
    <property type="entry name" value="Cyt_c_biogenesis_Cmc1-like"/>
</dbReference>
<keyword evidence="4" id="KW-1015">Disulfide bond</keyword>
<evidence type="ECO:0000256" key="5">
    <source>
        <dbReference type="RuleBase" id="RU364104"/>
    </source>
</evidence>
<proteinExistence type="inferred from homology"/>
<evidence type="ECO:0000313" key="7">
    <source>
        <dbReference type="Proteomes" id="UP001153737"/>
    </source>
</evidence>
<keyword evidence="3 5" id="KW-0496">Mitochondrion</keyword>
<evidence type="ECO:0000256" key="4">
    <source>
        <dbReference type="ARBA" id="ARBA00023157"/>
    </source>
</evidence>
<dbReference type="PROSITE" id="PS51808">
    <property type="entry name" value="CHCH"/>
    <property type="match status" value="1"/>
</dbReference>
<dbReference type="EMBL" id="OU896707">
    <property type="protein sequence ID" value="CAH1116154.1"/>
    <property type="molecule type" value="Genomic_DNA"/>
</dbReference>